<protein>
    <recommendedName>
        <fullName evidence="3">Tyr recombinase domain-containing protein</fullName>
    </recommendedName>
</protein>
<dbReference type="Proteomes" id="UP001589709">
    <property type="component" value="Unassembled WGS sequence"/>
</dbReference>
<evidence type="ECO:0000313" key="1">
    <source>
        <dbReference type="EMBL" id="MFB9462157.1"/>
    </source>
</evidence>
<dbReference type="EMBL" id="JBHMCY010000007">
    <property type="protein sequence ID" value="MFB9462157.1"/>
    <property type="molecule type" value="Genomic_DNA"/>
</dbReference>
<accession>A0ABV5MVV9</accession>
<proteinExistence type="predicted"/>
<evidence type="ECO:0000313" key="2">
    <source>
        <dbReference type="Proteomes" id="UP001589709"/>
    </source>
</evidence>
<comment type="caution">
    <text evidence="1">The sequence shown here is derived from an EMBL/GenBank/DDBJ whole genome shotgun (WGS) entry which is preliminary data.</text>
</comment>
<keyword evidence="2" id="KW-1185">Reference proteome</keyword>
<evidence type="ECO:0008006" key="3">
    <source>
        <dbReference type="Google" id="ProtNLM"/>
    </source>
</evidence>
<dbReference type="RefSeq" id="WP_381342553.1">
    <property type="nucleotide sequence ID" value="NZ_JBHMCY010000007.1"/>
</dbReference>
<name>A0ABV5MVV9_9ACTN</name>
<gene>
    <name evidence="1" type="ORF">ACFF45_05350</name>
</gene>
<organism evidence="1 2">
    <name type="scientific">Streptomyces cinereospinus</name>
    <dbReference type="NCBI Taxonomy" id="285561"/>
    <lineage>
        <taxon>Bacteria</taxon>
        <taxon>Bacillati</taxon>
        <taxon>Actinomycetota</taxon>
        <taxon>Actinomycetes</taxon>
        <taxon>Kitasatosporales</taxon>
        <taxon>Streptomycetaceae</taxon>
        <taxon>Streptomyces</taxon>
    </lineage>
</organism>
<sequence length="198" mass="21882">MKNRRIIFTDPTARIFCGVPTATIPLPVEVDALREVLHDQEVPRAALAALAIFHALTSGQLRSLKTTDLRDGRLFLANRAVLLADPVRTRLGAYPDYRNHRWPRTANPHLFVSQTTGCGVEPVSHVWINDVLGMPTSRLHEDRLLHEAEATGGEPRRICDLFGLSVGAALRCTSTIDQPGFIERSLRNAGPARRPGPE</sequence>
<reference evidence="1 2" key="1">
    <citation type="submission" date="2024-09" db="EMBL/GenBank/DDBJ databases">
        <authorList>
            <person name="Sun Q."/>
            <person name="Mori K."/>
        </authorList>
    </citation>
    <scope>NUCLEOTIDE SEQUENCE [LARGE SCALE GENOMIC DNA]</scope>
    <source>
        <strain evidence="1 2">JCM 6917</strain>
    </source>
</reference>